<evidence type="ECO:0000256" key="1">
    <source>
        <dbReference type="SAM" id="MobiDB-lite"/>
    </source>
</evidence>
<evidence type="ECO:0000313" key="2">
    <source>
        <dbReference type="EMBL" id="WTZ14377.1"/>
    </source>
</evidence>
<name>A0AAU3IB18_9ACTN</name>
<dbReference type="AlphaFoldDB" id="A0AAU3IB18"/>
<gene>
    <name evidence="2" type="ORF">OG699_44430</name>
</gene>
<sequence length="115" mass="12477">MAGLSVVFGLPARVGQGSDAPLAHDEGRHDHRRGGRHAPAAWTFFPEPVFSRFEPWFGEVDACVEAGEFERFDDACDRIEGSLALVSASGPVAEFLLHVGRDRAWFRRGGEPAAG</sequence>
<proteinExistence type="predicted"/>
<feature type="region of interest" description="Disordered" evidence="1">
    <location>
        <begin position="13"/>
        <end position="36"/>
    </location>
</feature>
<protein>
    <submittedName>
        <fullName evidence="2">Uncharacterized protein</fullName>
    </submittedName>
</protein>
<reference evidence="2" key="1">
    <citation type="submission" date="2022-10" db="EMBL/GenBank/DDBJ databases">
        <title>The complete genomes of actinobacterial strains from the NBC collection.</title>
        <authorList>
            <person name="Joergensen T.S."/>
            <person name="Alvarez Arevalo M."/>
            <person name="Sterndorff E.B."/>
            <person name="Faurdal D."/>
            <person name="Vuksanovic O."/>
            <person name="Mourched A.-S."/>
            <person name="Charusanti P."/>
            <person name="Shaw S."/>
            <person name="Blin K."/>
            <person name="Weber T."/>
        </authorList>
    </citation>
    <scope>NUCLEOTIDE SEQUENCE</scope>
    <source>
        <strain evidence="2">NBC_01393</strain>
    </source>
</reference>
<dbReference type="EMBL" id="CP109546">
    <property type="protein sequence ID" value="WTZ14377.1"/>
    <property type="molecule type" value="Genomic_DNA"/>
</dbReference>
<accession>A0AAU3IB18</accession>
<organism evidence="2">
    <name type="scientific">Streptomyces sp. NBC_01393</name>
    <dbReference type="NCBI Taxonomy" id="2903851"/>
    <lineage>
        <taxon>Bacteria</taxon>
        <taxon>Bacillati</taxon>
        <taxon>Actinomycetota</taxon>
        <taxon>Actinomycetes</taxon>
        <taxon>Kitasatosporales</taxon>
        <taxon>Streptomycetaceae</taxon>
        <taxon>Streptomyces</taxon>
    </lineage>
</organism>